<protein>
    <recommendedName>
        <fullName evidence="1">Myb/SANT-like domain-containing protein</fullName>
    </recommendedName>
</protein>
<evidence type="ECO:0000313" key="2">
    <source>
        <dbReference type="EMBL" id="KAG2550522.1"/>
    </source>
</evidence>
<dbReference type="Pfam" id="PF12776">
    <property type="entry name" value="Myb_DNA-bind_3"/>
    <property type="match status" value="1"/>
</dbReference>
<feature type="domain" description="Myb/SANT-like" evidence="1">
    <location>
        <begin position="2"/>
        <end position="86"/>
    </location>
</feature>
<keyword evidence="3" id="KW-1185">Reference proteome</keyword>
<organism evidence="2 3">
    <name type="scientific">Panicum virgatum</name>
    <name type="common">Blackwell switchgrass</name>
    <dbReference type="NCBI Taxonomy" id="38727"/>
    <lineage>
        <taxon>Eukaryota</taxon>
        <taxon>Viridiplantae</taxon>
        <taxon>Streptophyta</taxon>
        <taxon>Embryophyta</taxon>
        <taxon>Tracheophyta</taxon>
        <taxon>Spermatophyta</taxon>
        <taxon>Magnoliopsida</taxon>
        <taxon>Liliopsida</taxon>
        <taxon>Poales</taxon>
        <taxon>Poaceae</taxon>
        <taxon>PACMAD clade</taxon>
        <taxon>Panicoideae</taxon>
        <taxon>Panicodae</taxon>
        <taxon>Paniceae</taxon>
        <taxon>Panicinae</taxon>
        <taxon>Panicum</taxon>
        <taxon>Panicum sect. Hiantes</taxon>
    </lineage>
</organism>
<dbReference type="PANTHER" id="PTHR47127">
    <property type="entry name" value="10A19I.15"/>
    <property type="match status" value="1"/>
</dbReference>
<name>A0A8T0NR96_PANVG</name>
<evidence type="ECO:0000313" key="3">
    <source>
        <dbReference type="Proteomes" id="UP000823388"/>
    </source>
</evidence>
<dbReference type="Proteomes" id="UP000823388">
    <property type="component" value="Chromosome 9K"/>
</dbReference>
<dbReference type="InterPro" id="IPR024752">
    <property type="entry name" value="Myb/SANT-like_dom"/>
</dbReference>
<dbReference type="AlphaFoldDB" id="A0A8T0NR96"/>
<comment type="caution">
    <text evidence="2">The sequence shown here is derived from an EMBL/GenBank/DDBJ whole genome shotgun (WGS) entry which is preliminary data.</text>
</comment>
<accession>A0A8T0NR96</accession>
<sequence length="282" mass="31601">MRWTSNMSGFVLRRMAHIVTKGGRTDKTYKDKDVNAVAKALNEYSGLPVSPTQVYNHLRKWKQKWSKVAKLKDLSRATFDDDVHAIMLEQDHYLGHFKDHPKDAEYLNTPIRFYTEMETLFASTLATGRFALGSNELLGVNNADSVAAKLEGQDFSCPTYEGKATTNTFDFAEGSKATSLLSQSVGGKRKRGNFSEEEMLMMTNITDAVNNVANAMLKTGAAHVDPDLYLAVMEIPDFSTEALIVAYTHLLENKAVATGFVNMTTPHRAIWLQTYLAKNYYM</sequence>
<proteinExistence type="predicted"/>
<gene>
    <name evidence="2" type="ORF">PVAP13_9KG334500</name>
</gene>
<reference evidence="2" key="1">
    <citation type="submission" date="2020-05" db="EMBL/GenBank/DDBJ databases">
        <title>WGS assembly of Panicum virgatum.</title>
        <authorList>
            <person name="Lovell J.T."/>
            <person name="Jenkins J."/>
            <person name="Shu S."/>
            <person name="Juenger T.E."/>
            <person name="Schmutz J."/>
        </authorList>
    </citation>
    <scope>NUCLEOTIDE SEQUENCE</scope>
    <source>
        <strain evidence="2">AP13</strain>
    </source>
</reference>
<evidence type="ECO:0000259" key="1">
    <source>
        <dbReference type="Pfam" id="PF12776"/>
    </source>
</evidence>
<dbReference type="EMBL" id="CM029053">
    <property type="protein sequence ID" value="KAG2550522.1"/>
    <property type="molecule type" value="Genomic_DNA"/>
</dbReference>